<sequence>MDVSGGHPLSGAVEHWDALVADVGATADEYRERGWTALELDTGGVTVDRDLPGFDVLVPDDQFRELTDLLEDGVDSYQVFVGSAAGVVFTAVALEDTSRERVAVVPLYYRHAALPDLQAAAESVGHLATRLRTLDQTSFVVEHEEATLFFPDGG</sequence>
<name>A0A9E7R521_9EURY</name>
<keyword evidence="2" id="KW-1185">Reference proteome</keyword>
<dbReference type="InterPro" id="IPR055951">
    <property type="entry name" value="DUF7529"/>
</dbReference>
<proteinExistence type="predicted"/>
<evidence type="ECO:0000313" key="2">
    <source>
        <dbReference type="Proteomes" id="UP001057580"/>
    </source>
</evidence>
<protein>
    <submittedName>
        <fullName evidence="1">Uncharacterized protein</fullName>
    </submittedName>
</protein>
<organism evidence="1 2">
    <name type="scientific">Salinirubellus salinus</name>
    <dbReference type="NCBI Taxonomy" id="1364945"/>
    <lineage>
        <taxon>Archaea</taxon>
        <taxon>Methanobacteriati</taxon>
        <taxon>Methanobacteriota</taxon>
        <taxon>Stenosarchaea group</taxon>
        <taxon>Halobacteria</taxon>
        <taxon>Halobacteriales</taxon>
        <taxon>Natronomonadaceae</taxon>
        <taxon>Salinirubellus</taxon>
    </lineage>
</organism>
<accession>A0A9E7R521</accession>
<dbReference type="KEGG" id="ssai:N0B31_04240"/>
<dbReference type="GeneID" id="74941604"/>
<dbReference type="RefSeq" id="WP_260594598.1">
    <property type="nucleotide sequence ID" value="NZ_CP104003.1"/>
</dbReference>
<dbReference type="Proteomes" id="UP001057580">
    <property type="component" value="Chromosome"/>
</dbReference>
<reference evidence="1" key="1">
    <citation type="submission" date="2022-09" db="EMBL/GenBank/DDBJ databases">
        <title>Diverse halophilic archaea isolated from saline environments.</title>
        <authorList>
            <person name="Cui H.-L."/>
        </authorList>
    </citation>
    <scope>NUCLEOTIDE SEQUENCE</scope>
    <source>
        <strain evidence="1">ZS-35-S2</strain>
    </source>
</reference>
<evidence type="ECO:0000313" key="1">
    <source>
        <dbReference type="EMBL" id="UWM55498.1"/>
    </source>
</evidence>
<dbReference type="AlphaFoldDB" id="A0A9E7R521"/>
<gene>
    <name evidence="1" type="ORF">N0B31_04240</name>
</gene>
<dbReference type="Pfam" id="PF24373">
    <property type="entry name" value="DUF7529"/>
    <property type="match status" value="1"/>
</dbReference>
<dbReference type="EMBL" id="CP104003">
    <property type="protein sequence ID" value="UWM55498.1"/>
    <property type="molecule type" value="Genomic_DNA"/>
</dbReference>